<gene>
    <name evidence="7" type="ORF">C4900_15300</name>
</gene>
<proteinExistence type="inferred from homology"/>
<dbReference type="Pfam" id="PF04828">
    <property type="entry name" value="GFA"/>
    <property type="match status" value="1"/>
</dbReference>
<dbReference type="OrthoDB" id="4188830at2"/>
<dbReference type="SUPFAM" id="SSF51316">
    <property type="entry name" value="Mss4-like"/>
    <property type="match status" value="1"/>
</dbReference>
<dbReference type="RefSeq" id="WP_114283575.1">
    <property type="nucleotide sequence ID" value="NZ_PSYR01000002.1"/>
</dbReference>
<dbReference type="GO" id="GO:0046872">
    <property type="term" value="F:metal ion binding"/>
    <property type="evidence" value="ECO:0007669"/>
    <property type="project" value="UniProtKB-KW"/>
</dbReference>
<comment type="caution">
    <text evidence="7">The sequence shown here is derived from an EMBL/GenBank/DDBJ whole genome shotgun (WGS) entry which is preliminary data.</text>
</comment>
<evidence type="ECO:0000256" key="2">
    <source>
        <dbReference type="ARBA" id="ARBA00022723"/>
    </source>
</evidence>
<reference evidence="7 8" key="1">
    <citation type="submission" date="2018-02" db="EMBL/GenBank/DDBJ databases">
        <title>Insights into the biology of acidophilic members of the Acidiferrobacteraceae family derived from comparative genomic analyses.</title>
        <authorList>
            <person name="Issotta F."/>
            <person name="Thyssen C."/>
            <person name="Mena C."/>
            <person name="Moya A."/>
            <person name="Bellenberg S."/>
            <person name="Sproer C."/>
            <person name="Covarrubias P.C."/>
            <person name="Sand W."/>
            <person name="Quatrini R."/>
            <person name="Vera M."/>
        </authorList>
    </citation>
    <scope>NUCLEOTIDE SEQUENCE [LARGE SCALE GENOMIC DNA]</scope>
    <source>
        <strain evidence="8">m-1</strain>
    </source>
</reference>
<evidence type="ECO:0000256" key="4">
    <source>
        <dbReference type="ARBA" id="ARBA00023239"/>
    </source>
</evidence>
<dbReference type="EMBL" id="PSYR01000002">
    <property type="protein sequence ID" value="RCN57078.1"/>
    <property type="molecule type" value="Genomic_DNA"/>
</dbReference>
<keyword evidence="8" id="KW-1185">Reference proteome</keyword>
<dbReference type="PROSITE" id="PS51891">
    <property type="entry name" value="CENP_V_GFA"/>
    <property type="match status" value="1"/>
</dbReference>
<evidence type="ECO:0000313" key="7">
    <source>
        <dbReference type="EMBL" id="RCN57078.1"/>
    </source>
</evidence>
<protein>
    <submittedName>
        <fullName evidence="7">Aldehyde-activating protein</fullName>
    </submittedName>
</protein>
<sequence length="150" mass="16693">MPQVTLKGICLCGTVQYEVIGDPQRFYHCHCSRCRKSSGTEHASNIMMTSATLVFSHGESRLRQFKPPEAKRFSRQFCAECGSPVARFILGWNAVVIPAGSLDDSVPIKPQARIYWDSRTDWTCDGDTLPRFPEGPPNLLSTTAEGRKGE</sequence>
<name>A0A368HFB4_9GAMM</name>
<dbReference type="InterPro" id="IPR011057">
    <property type="entry name" value="Mss4-like_sf"/>
</dbReference>
<evidence type="ECO:0000256" key="1">
    <source>
        <dbReference type="ARBA" id="ARBA00005495"/>
    </source>
</evidence>
<evidence type="ECO:0000313" key="8">
    <source>
        <dbReference type="Proteomes" id="UP000253250"/>
    </source>
</evidence>
<keyword evidence="4" id="KW-0456">Lyase</keyword>
<feature type="region of interest" description="Disordered" evidence="5">
    <location>
        <begin position="127"/>
        <end position="150"/>
    </location>
</feature>
<dbReference type="PANTHER" id="PTHR33337:SF40">
    <property type="entry name" value="CENP-V_GFA DOMAIN-CONTAINING PROTEIN-RELATED"/>
    <property type="match status" value="1"/>
</dbReference>
<dbReference type="GO" id="GO:0016846">
    <property type="term" value="F:carbon-sulfur lyase activity"/>
    <property type="evidence" value="ECO:0007669"/>
    <property type="project" value="InterPro"/>
</dbReference>
<comment type="similarity">
    <text evidence="1">Belongs to the Gfa family.</text>
</comment>
<evidence type="ECO:0000256" key="5">
    <source>
        <dbReference type="SAM" id="MobiDB-lite"/>
    </source>
</evidence>
<feature type="domain" description="CENP-V/GFA" evidence="6">
    <location>
        <begin position="6"/>
        <end position="117"/>
    </location>
</feature>
<dbReference type="AlphaFoldDB" id="A0A368HFB4"/>
<keyword evidence="3" id="KW-0862">Zinc</keyword>
<evidence type="ECO:0000259" key="6">
    <source>
        <dbReference type="PROSITE" id="PS51891"/>
    </source>
</evidence>
<accession>A0A368HFB4</accession>
<keyword evidence="2" id="KW-0479">Metal-binding</keyword>
<organism evidence="7 8">
    <name type="scientific">Acidiferrobacter thiooxydans</name>
    <dbReference type="NCBI Taxonomy" id="163359"/>
    <lineage>
        <taxon>Bacteria</taxon>
        <taxon>Pseudomonadati</taxon>
        <taxon>Pseudomonadota</taxon>
        <taxon>Gammaproteobacteria</taxon>
        <taxon>Acidiferrobacterales</taxon>
        <taxon>Acidiferrobacteraceae</taxon>
        <taxon>Acidiferrobacter</taxon>
    </lineage>
</organism>
<dbReference type="Gene3D" id="3.90.1590.10">
    <property type="entry name" value="glutathione-dependent formaldehyde- activating enzyme (gfa)"/>
    <property type="match status" value="1"/>
</dbReference>
<dbReference type="PANTHER" id="PTHR33337">
    <property type="entry name" value="GFA DOMAIN-CONTAINING PROTEIN"/>
    <property type="match status" value="1"/>
</dbReference>
<evidence type="ECO:0000256" key="3">
    <source>
        <dbReference type="ARBA" id="ARBA00022833"/>
    </source>
</evidence>
<dbReference type="Proteomes" id="UP000253250">
    <property type="component" value="Unassembled WGS sequence"/>
</dbReference>
<dbReference type="InterPro" id="IPR006913">
    <property type="entry name" value="CENP-V/GFA"/>
</dbReference>